<dbReference type="PANTHER" id="PTHR12121:SF36">
    <property type="entry name" value="ENDONUCLEASE_EXONUCLEASE_PHOSPHATASE DOMAIN-CONTAINING PROTEIN"/>
    <property type="match status" value="1"/>
</dbReference>
<name>A0A4Q0UAN2_9BACT</name>
<dbReference type="GO" id="GO:0000175">
    <property type="term" value="F:3'-5'-RNA exonuclease activity"/>
    <property type="evidence" value="ECO:0007669"/>
    <property type="project" value="TreeGrafter"/>
</dbReference>
<dbReference type="InterPro" id="IPR005135">
    <property type="entry name" value="Endo/exonuclease/phosphatase"/>
</dbReference>
<dbReference type="CDD" id="cd09083">
    <property type="entry name" value="EEP-1"/>
    <property type="match status" value="1"/>
</dbReference>
<dbReference type="Gene3D" id="3.60.10.10">
    <property type="entry name" value="Endonuclease/exonuclease/phosphatase"/>
    <property type="match status" value="1"/>
</dbReference>
<organism evidence="1 2">
    <name type="scientific">Candidatus Amulumruptor caecigallinarius</name>
    <dbReference type="NCBI Taxonomy" id="2109911"/>
    <lineage>
        <taxon>Bacteria</taxon>
        <taxon>Pseudomonadati</taxon>
        <taxon>Bacteroidota</taxon>
        <taxon>Bacteroidia</taxon>
        <taxon>Bacteroidales</taxon>
        <taxon>Muribaculaceae</taxon>
        <taxon>Candidatus Amulumruptor</taxon>
    </lineage>
</organism>
<keyword evidence="1" id="KW-0540">Nuclease</keyword>
<proteinExistence type="predicted"/>
<sequence length="287" mass="32382">MKYTALLLCLCNILLFGSCKNHPSAHDGQPMEVMTFNIRLDIPSDSANSWNHRKDDVCRMIAYYRPDLLGMQEVLHNQMNDLKRGLPQYTVLGVGRDDGKEAGEYCPIFFRTDRFALVEYGNFSLSEHPETIGIKGWDASYNRIATWAILQEKDNGQQLIYLNTHLDNDGKTARQEGVRLILNKIKEIAPGIPAIVTGDFNCTPEEAPLQTLENGGMENASKAAAVTYGPSWSFHDFGRLPVEERVLIDYVFTTKGAKIDRYRVVHDKPDNGYLSDHCPILVELTVQ</sequence>
<dbReference type="InterPro" id="IPR036691">
    <property type="entry name" value="Endo/exonu/phosph_ase_sf"/>
</dbReference>
<dbReference type="SUPFAM" id="SSF56219">
    <property type="entry name" value="DNase I-like"/>
    <property type="match status" value="1"/>
</dbReference>
<comment type="caution">
    <text evidence="1">The sequence shown here is derived from an EMBL/GenBank/DDBJ whole genome shotgun (WGS) entry which is preliminary data.</text>
</comment>
<accession>A0A4Q0UAN2</accession>
<dbReference type="InterPro" id="IPR050410">
    <property type="entry name" value="CCR4/nocturin_mRNA_transcr"/>
</dbReference>
<gene>
    <name evidence="1" type="ORF">K8V47_04385</name>
</gene>
<dbReference type="EMBL" id="DYXT01000026">
    <property type="protein sequence ID" value="HJE38980.1"/>
    <property type="molecule type" value="Genomic_DNA"/>
</dbReference>
<dbReference type="GO" id="GO:0004519">
    <property type="term" value="F:endonuclease activity"/>
    <property type="evidence" value="ECO:0007669"/>
    <property type="project" value="UniProtKB-KW"/>
</dbReference>
<dbReference type="Proteomes" id="UP000711407">
    <property type="component" value="Unassembled WGS sequence"/>
</dbReference>
<evidence type="ECO:0000313" key="2">
    <source>
        <dbReference type="Proteomes" id="UP000711407"/>
    </source>
</evidence>
<dbReference type="Pfam" id="PF03372">
    <property type="entry name" value="Exo_endo_phos"/>
    <property type="match status" value="1"/>
</dbReference>
<evidence type="ECO:0000313" key="1">
    <source>
        <dbReference type="EMBL" id="HJE38980.1"/>
    </source>
</evidence>
<reference evidence="1" key="2">
    <citation type="submission" date="2021-09" db="EMBL/GenBank/DDBJ databases">
        <authorList>
            <person name="Gilroy R."/>
        </authorList>
    </citation>
    <scope>NUCLEOTIDE SEQUENCE</scope>
    <source>
        <strain evidence="1">4100</strain>
    </source>
</reference>
<keyword evidence="1" id="KW-0378">Hydrolase</keyword>
<protein>
    <submittedName>
        <fullName evidence="1">Endonuclease/exonuclease/phosphatase family protein</fullName>
    </submittedName>
</protein>
<dbReference type="PANTHER" id="PTHR12121">
    <property type="entry name" value="CARBON CATABOLITE REPRESSOR PROTEIN 4"/>
    <property type="match status" value="1"/>
</dbReference>
<reference evidence="1" key="1">
    <citation type="journal article" date="2021" name="PeerJ">
        <title>Extensive microbial diversity within the chicken gut microbiome revealed by metagenomics and culture.</title>
        <authorList>
            <person name="Gilroy R."/>
            <person name="Ravi A."/>
            <person name="Getino M."/>
            <person name="Pursley I."/>
            <person name="Horton D.L."/>
            <person name="Alikhan N.F."/>
            <person name="Baker D."/>
            <person name="Gharbi K."/>
            <person name="Hall N."/>
            <person name="Watson M."/>
            <person name="Adriaenssens E.M."/>
            <person name="Foster-Nyarko E."/>
            <person name="Jarju S."/>
            <person name="Secka A."/>
            <person name="Antonio M."/>
            <person name="Oren A."/>
            <person name="Chaudhuri R.R."/>
            <person name="La Ragione R."/>
            <person name="Hildebrand F."/>
            <person name="Pallen M.J."/>
        </authorList>
    </citation>
    <scope>NUCLEOTIDE SEQUENCE</scope>
    <source>
        <strain evidence="1">4100</strain>
    </source>
</reference>
<dbReference type="PROSITE" id="PS51257">
    <property type="entry name" value="PROKAR_LIPOPROTEIN"/>
    <property type="match status" value="1"/>
</dbReference>
<keyword evidence="1" id="KW-0255">Endonuclease</keyword>
<dbReference type="AlphaFoldDB" id="A0A4Q0UAN2"/>